<dbReference type="Proteomes" id="UP000887576">
    <property type="component" value="Unplaced"/>
</dbReference>
<name>A0AC34PVS0_9BILA</name>
<reference evidence="2" key="1">
    <citation type="submission" date="2022-11" db="UniProtKB">
        <authorList>
            <consortium name="WormBaseParasite"/>
        </authorList>
    </citation>
    <scope>IDENTIFICATION</scope>
</reference>
<dbReference type="WBParaSite" id="JU765_v2.g10399.t1">
    <property type="protein sequence ID" value="JU765_v2.g10399.t1"/>
    <property type="gene ID" value="JU765_v2.g10399"/>
</dbReference>
<sequence length="309" mass="36100">MSCHKNPILFAFILIHRVRLAVHDSQITNMGWILLMIIYFIFIEIYNWIILCVIVKLFEQEVMAFDEANKKPFGEKDFTQSKSPIGLLKLKQRNKKGQYVNMVKYSVFQAYQNRLLLKMPKCFKFDGLVPFGQAKEGLLHSIWHHGENKHFSGQVETLWNQKQPNDSFISPDVFINELCKIKCNGDDQKIHEEQVKLFEQVKFVVQNEENYIGRSLNQDLLHRFYFLNKDCKVGLDGGQKFVAIGLEKQFFKCHSLKKGRCLVTVKNIFTTNKLPQPIFLKDFGVHIDRPIQALFRSSMVQKLFASIDC</sequence>
<accession>A0AC34PVS0</accession>
<protein>
    <submittedName>
        <fullName evidence="2">Uncharacterized protein</fullName>
    </submittedName>
</protein>
<organism evidence="1 2">
    <name type="scientific">Panagrolaimus sp. JU765</name>
    <dbReference type="NCBI Taxonomy" id="591449"/>
    <lineage>
        <taxon>Eukaryota</taxon>
        <taxon>Metazoa</taxon>
        <taxon>Ecdysozoa</taxon>
        <taxon>Nematoda</taxon>
        <taxon>Chromadorea</taxon>
        <taxon>Rhabditida</taxon>
        <taxon>Tylenchina</taxon>
        <taxon>Panagrolaimomorpha</taxon>
        <taxon>Panagrolaimoidea</taxon>
        <taxon>Panagrolaimidae</taxon>
        <taxon>Panagrolaimus</taxon>
    </lineage>
</organism>
<evidence type="ECO:0000313" key="1">
    <source>
        <dbReference type="Proteomes" id="UP000887576"/>
    </source>
</evidence>
<evidence type="ECO:0000313" key="2">
    <source>
        <dbReference type="WBParaSite" id="JU765_v2.g10399.t1"/>
    </source>
</evidence>
<proteinExistence type="predicted"/>